<dbReference type="GO" id="GO:0046872">
    <property type="term" value="F:metal ion binding"/>
    <property type="evidence" value="ECO:0007669"/>
    <property type="project" value="UniProtKB-KW"/>
</dbReference>
<dbReference type="CDD" id="cd16155">
    <property type="entry name" value="sulfatase_like"/>
    <property type="match status" value="1"/>
</dbReference>
<dbReference type="SUPFAM" id="SSF53649">
    <property type="entry name" value="Alkaline phosphatase-like"/>
    <property type="match status" value="1"/>
</dbReference>
<evidence type="ECO:0000256" key="1">
    <source>
        <dbReference type="ARBA" id="ARBA00022723"/>
    </source>
</evidence>
<dbReference type="GO" id="GO:0005737">
    <property type="term" value="C:cytoplasm"/>
    <property type="evidence" value="ECO:0007669"/>
    <property type="project" value="TreeGrafter"/>
</dbReference>
<keyword evidence="2" id="KW-0378">Hydrolase</keyword>
<organism evidence="5 6">
    <name type="scientific">Dyadobacter jejuensis</name>
    <dbReference type="NCBI Taxonomy" id="1082580"/>
    <lineage>
        <taxon>Bacteria</taxon>
        <taxon>Pseudomonadati</taxon>
        <taxon>Bacteroidota</taxon>
        <taxon>Cytophagia</taxon>
        <taxon>Cytophagales</taxon>
        <taxon>Spirosomataceae</taxon>
        <taxon>Dyadobacter</taxon>
    </lineage>
</organism>
<comment type="caution">
    <text evidence="5">The sequence shown here is derived from an EMBL/GenBank/DDBJ whole genome shotgun (WGS) entry which is preliminary data.</text>
</comment>
<proteinExistence type="predicted"/>
<keyword evidence="6" id="KW-1185">Reference proteome</keyword>
<evidence type="ECO:0000256" key="2">
    <source>
        <dbReference type="ARBA" id="ARBA00022801"/>
    </source>
</evidence>
<evidence type="ECO:0000313" key="6">
    <source>
        <dbReference type="Proteomes" id="UP000245880"/>
    </source>
</evidence>
<protein>
    <submittedName>
        <fullName evidence="5">Arylsulfatase A-like enzyme</fullName>
    </submittedName>
</protein>
<reference evidence="5 6" key="1">
    <citation type="submission" date="2018-03" db="EMBL/GenBank/DDBJ databases">
        <title>Genomic Encyclopedia of Archaeal and Bacterial Type Strains, Phase II (KMG-II): from individual species to whole genera.</title>
        <authorList>
            <person name="Goeker M."/>
        </authorList>
    </citation>
    <scope>NUCLEOTIDE SEQUENCE [LARGE SCALE GENOMIC DNA]</scope>
    <source>
        <strain evidence="5 6">DSM 100346</strain>
    </source>
</reference>
<evidence type="ECO:0000313" key="5">
    <source>
        <dbReference type="EMBL" id="PWJ57609.1"/>
    </source>
</evidence>
<dbReference type="Proteomes" id="UP000245880">
    <property type="component" value="Unassembled WGS sequence"/>
</dbReference>
<feature type="chain" id="PRO_5016374427" evidence="3">
    <location>
        <begin position="30"/>
        <end position="509"/>
    </location>
</feature>
<evidence type="ECO:0000256" key="3">
    <source>
        <dbReference type="SAM" id="SignalP"/>
    </source>
</evidence>
<keyword evidence="1" id="KW-0479">Metal-binding</keyword>
<dbReference type="InterPro" id="IPR017850">
    <property type="entry name" value="Alkaline_phosphatase_core_sf"/>
</dbReference>
<accession>A0A316AK24</accession>
<feature type="signal peptide" evidence="3">
    <location>
        <begin position="1"/>
        <end position="29"/>
    </location>
</feature>
<dbReference type="PANTHER" id="PTHR45953">
    <property type="entry name" value="IDURONATE 2-SULFATASE"/>
    <property type="match status" value="1"/>
</dbReference>
<evidence type="ECO:0000259" key="4">
    <source>
        <dbReference type="Pfam" id="PF00884"/>
    </source>
</evidence>
<dbReference type="OrthoDB" id="9762324at2"/>
<dbReference type="Gene3D" id="3.40.720.10">
    <property type="entry name" value="Alkaline Phosphatase, subunit A"/>
    <property type="match status" value="1"/>
</dbReference>
<dbReference type="PANTHER" id="PTHR45953:SF1">
    <property type="entry name" value="IDURONATE 2-SULFATASE"/>
    <property type="match status" value="1"/>
</dbReference>
<gene>
    <name evidence="5" type="ORF">CLV98_10680</name>
</gene>
<feature type="domain" description="Sulfatase N-terminal" evidence="4">
    <location>
        <begin position="38"/>
        <end position="363"/>
    </location>
</feature>
<keyword evidence="3" id="KW-0732">Signal</keyword>
<dbReference type="InterPro" id="IPR000917">
    <property type="entry name" value="Sulfatase_N"/>
</dbReference>
<dbReference type="EMBL" id="QGDT01000006">
    <property type="protein sequence ID" value="PWJ57609.1"/>
    <property type="molecule type" value="Genomic_DNA"/>
</dbReference>
<sequence>MLKSAVLKISKTFVLSSLYWVGFLLQAEAQPTQSTNKPNVLFIFADDQRADALGIAGNGYIQTPHIDRLAKTGVRFENAYVMGGTQAAICAPSRAMLMSGKSLFHVYDKLNGVYTMPMHFSKNGYETFGTGKWHNGGATFEASFMKGKNIMLAGMSSHYEVPCRDLGADGKLGKPTIKGFSTDIFAESAIEYLNDYASSDKQNPFFCYVAFTAPHDPRSPRDDYKTMYTPESMPLPGNFKALHPFEFDDLNIRDETLAPWPRTPEIIQESLADYYALISHMDHRIGDIIHTLKKNGLFDNTIIVYAADNGLAMGSHGLLGKQDMYEHSTKVPLIISGPHIPNDKISEALVYLYDLFPTLSDLCQLPATEGIDGKSLMPIMNEEELEVRKTLYTVYRGTARAIRNQSWKLIYYPERNFIQLFNLKSDPLEINNLAAIPEFADKKKELMELLTQAHQEYEDTAELHPAKILPLEYDYKKLKQNPDNLQPPYVLEKYFKGVNLDRVKKSNHQ</sequence>
<dbReference type="GO" id="GO:0008484">
    <property type="term" value="F:sulfuric ester hydrolase activity"/>
    <property type="evidence" value="ECO:0007669"/>
    <property type="project" value="TreeGrafter"/>
</dbReference>
<dbReference type="Pfam" id="PF00884">
    <property type="entry name" value="Sulfatase"/>
    <property type="match status" value="1"/>
</dbReference>
<name>A0A316AK24_9BACT</name>
<dbReference type="AlphaFoldDB" id="A0A316AK24"/>